<evidence type="ECO:0008006" key="5">
    <source>
        <dbReference type="Google" id="ProtNLM"/>
    </source>
</evidence>
<dbReference type="AlphaFoldDB" id="A0AAV5AY70"/>
<dbReference type="EMBL" id="BQKA01000052">
    <property type="protein sequence ID" value="GJM51375.1"/>
    <property type="molecule type" value="Genomic_DNA"/>
</dbReference>
<sequence length="221" mass="27532">MTEEKIYFPLDSFLIKKTFFYDKKNRLIKVKSEIEKDFNKESKKNYLLLIYKNYLYSEQIDYLKGKNNYIKKHFNHKNELFQITKVNYDKKNRETIYTYYNSDNKIVKKVKNYENKKNKILFSMLYDNENALIEEKKYIYDVKRRLKKIETYNFISGMHYHSVYNDKEEEIEYTQIMDNSPNKNTFFYKHIYDSNGNWIRYEQYTEDNQLIYVSHRLFVYY</sequence>
<protein>
    <recommendedName>
        <fullName evidence="5">Sugar-binding protein</fullName>
    </recommendedName>
</protein>
<accession>A0AAV5AY70</accession>
<name>A0AAV5AY70_9FLAO</name>
<evidence type="ECO:0000313" key="4">
    <source>
        <dbReference type="Proteomes" id="UP001208692"/>
    </source>
</evidence>
<gene>
    <name evidence="1" type="ORF">RCZ15_23480</name>
    <name evidence="2" type="ORF">RCZ16_25950</name>
</gene>
<dbReference type="Proteomes" id="UP001208692">
    <property type="component" value="Unassembled WGS sequence"/>
</dbReference>
<reference evidence="1 4" key="1">
    <citation type="submission" date="2021-11" db="EMBL/GenBank/DDBJ databases">
        <title>Draft genome sequence of Capnocytophaga sp. strain KC07075 isolated from cat oral cavity.</title>
        <authorList>
            <person name="Suzuki M."/>
            <person name="Imaoka K."/>
            <person name="Kimura M."/>
            <person name="Morikawa S."/>
            <person name="Maeda K."/>
        </authorList>
    </citation>
    <scope>NUCLEOTIDE SEQUENCE</scope>
    <source>
        <strain evidence="1">KC07075</strain>
        <strain evidence="2 4">KC07079</strain>
    </source>
</reference>
<evidence type="ECO:0000313" key="1">
    <source>
        <dbReference type="EMBL" id="GJM51375.1"/>
    </source>
</evidence>
<organism evidence="1 3">
    <name type="scientific">Capnocytophaga catalasegens</name>
    <dbReference type="NCBI Taxonomy" id="1004260"/>
    <lineage>
        <taxon>Bacteria</taxon>
        <taxon>Pseudomonadati</taxon>
        <taxon>Bacteroidota</taxon>
        <taxon>Flavobacteriia</taxon>
        <taxon>Flavobacteriales</taxon>
        <taxon>Flavobacteriaceae</taxon>
        <taxon>Capnocytophaga</taxon>
    </lineage>
</organism>
<comment type="caution">
    <text evidence="1">The sequence shown here is derived from an EMBL/GenBank/DDBJ whole genome shotgun (WGS) entry which is preliminary data.</text>
</comment>
<proteinExistence type="predicted"/>
<keyword evidence="4" id="KW-1185">Reference proteome</keyword>
<dbReference type="RefSeq" id="WP_264847722.1">
    <property type="nucleotide sequence ID" value="NZ_BPMA01000071.1"/>
</dbReference>
<evidence type="ECO:0000313" key="3">
    <source>
        <dbReference type="Proteomes" id="UP001207736"/>
    </source>
</evidence>
<evidence type="ECO:0000313" key="2">
    <source>
        <dbReference type="EMBL" id="GJM54279.1"/>
    </source>
</evidence>
<dbReference type="EMBL" id="BQKB01000085">
    <property type="protein sequence ID" value="GJM54279.1"/>
    <property type="molecule type" value="Genomic_DNA"/>
</dbReference>
<dbReference type="Proteomes" id="UP001207736">
    <property type="component" value="Unassembled WGS sequence"/>
</dbReference>